<evidence type="ECO:0000313" key="1">
    <source>
        <dbReference type="EMBL" id="MCW3170147.1"/>
    </source>
</evidence>
<comment type="caution">
    <text evidence="1">The sequence shown here is derived from an EMBL/GenBank/DDBJ whole genome shotgun (WGS) entry which is preliminary data.</text>
</comment>
<accession>A0ABT3I271</accession>
<dbReference type="Proteomes" id="UP001163731">
    <property type="component" value="Unassembled WGS sequence"/>
</dbReference>
<dbReference type="RefSeq" id="WP_264751306.1">
    <property type="nucleotide sequence ID" value="NZ_JAPDHW010000014.1"/>
</dbReference>
<sequence length="51" mass="5738">MSHRSKSVSGEAFPNWDGENLFQGRQNTRHILLPWFGGRLSQVGKVQTIIG</sequence>
<name>A0ABT3I271_9FLAO</name>
<keyword evidence="2" id="KW-1185">Reference proteome</keyword>
<dbReference type="EMBL" id="JAPDHW010000014">
    <property type="protein sequence ID" value="MCW3170147.1"/>
    <property type="molecule type" value="Genomic_DNA"/>
</dbReference>
<proteinExistence type="predicted"/>
<organism evidence="1 2">
    <name type="scientific">Chryseobacterium kimseyorum</name>
    <dbReference type="NCBI Taxonomy" id="2984028"/>
    <lineage>
        <taxon>Bacteria</taxon>
        <taxon>Pseudomonadati</taxon>
        <taxon>Bacteroidota</taxon>
        <taxon>Flavobacteriia</taxon>
        <taxon>Flavobacteriales</taxon>
        <taxon>Weeksellaceae</taxon>
        <taxon>Chryseobacterium group</taxon>
        <taxon>Chryseobacterium</taxon>
    </lineage>
</organism>
<protein>
    <submittedName>
        <fullName evidence="1">Uncharacterized protein</fullName>
    </submittedName>
</protein>
<reference evidence="1" key="1">
    <citation type="submission" date="2022-10" db="EMBL/GenBank/DDBJ databases">
        <title>Chryseobacterium babae sp. nov. isolated from the gut of the beetle Oryctes rhinoceros, and Chryseobacterium kimseyorum sp. nov., isolated from a stick insect rearing cage.</title>
        <authorList>
            <person name="Shelomi M."/>
            <person name="Han C.-J."/>
            <person name="Chen W.-M."/>
            <person name="Chen H.-K."/>
            <person name="Liaw S.-J."/>
            <person name="Muhle E."/>
            <person name="Clermont D."/>
        </authorList>
    </citation>
    <scope>NUCLEOTIDE SEQUENCE</scope>
    <source>
        <strain evidence="1">09-1422</strain>
    </source>
</reference>
<evidence type="ECO:0000313" key="2">
    <source>
        <dbReference type="Proteomes" id="UP001163731"/>
    </source>
</evidence>
<gene>
    <name evidence="1" type="ORF">OMO38_16595</name>
</gene>